<dbReference type="EnsemblPlants" id="Pp3c15_14490V3.1">
    <property type="protein sequence ID" value="Pp3c15_14490V3.1"/>
    <property type="gene ID" value="Pp3c15_14490"/>
</dbReference>
<gene>
    <name evidence="1" type="ORF">PHYPA_019746</name>
</gene>
<protein>
    <submittedName>
        <fullName evidence="1 2">Uncharacterized protein</fullName>
    </submittedName>
</protein>
<dbReference type="Gramene" id="Pp3c15_14490V3.1">
    <property type="protein sequence ID" value="Pp3c15_14490V3.1"/>
    <property type="gene ID" value="Pp3c15_14490"/>
</dbReference>
<evidence type="ECO:0000313" key="3">
    <source>
        <dbReference type="Proteomes" id="UP000006727"/>
    </source>
</evidence>
<organism evidence="1">
    <name type="scientific">Physcomitrium patens</name>
    <name type="common">Spreading-leaved earth moss</name>
    <name type="synonym">Physcomitrella patens</name>
    <dbReference type="NCBI Taxonomy" id="3218"/>
    <lineage>
        <taxon>Eukaryota</taxon>
        <taxon>Viridiplantae</taxon>
        <taxon>Streptophyta</taxon>
        <taxon>Embryophyta</taxon>
        <taxon>Bryophyta</taxon>
        <taxon>Bryophytina</taxon>
        <taxon>Bryopsida</taxon>
        <taxon>Funariidae</taxon>
        <taxon>Funariales</taxon>
        <taxon>Funariaceae</taxon>
        <taxon>Physcomitrium</taxon>
    </lineage>
</organism>
<name>A0A2K1JD83_PHYPA</name>
<dbReference type="InParanoid" id="A0A2K1JD83"/>
<keyword evidence="3" id="KW-1185">Reference proteome</keyword>
<dbReference type="EMBL" id="ABEU02000015">
    <property type="protein sequence ID" value="PNR39468.1"/>
    <property type="molecule type" value="Genomic_DNA"/>
</dbReference>
<dbReference type="PANTHER" id="PTHR48040:SF28">
    <property type="entry name" value="ABC TRANSPORTER G FAMILY MEMBER 39-LIKE"/>
    <property type="match status" value="1"/>
</dbReference>
<dbReference type="Gene3D" id="3.40.50.300">
    <property type="entry name" value="P-loop containing nucleotide triphosphate hydrolases"/>
    <property type="match status" value="1"/>
</dbReference>
<reference evidence="1 3" key="1">
    <citation type="journal article" date="2008" name="Science">
        <title>The Physcomitrella genome reveals evolutionary insights into the conquest of land by plants.</title>
        <authorList>
            <person name="Rensing S."/>
            <person name="Lang D."/>
            <person name="Zimmer A."/>
            <person name="Terry A."/>
            <person name="Salamov A."/>
            <person name="Shapiro H."/>
            <person name="Nishiyama T."/>
            <person name="Perroud P.-F."/>
            <person name="Lindquist E."/>
            <person name="Kamisugi Y."/>
            <person name="Tanahashi T."/>
            <person name="Sakakibara K."/>
            <person name="Fujita T."/>
            <person name="Oishi K."/>
            <person name="Shin-I T."/>
            <person name="Kuroki Y."/>
            <person name="Toyoda A."/>
            <person name="Suzuki Y."/>
            <person name="Hashimoto A."/>
            <person name="Yamaguchi K."/>
            <person name="Sugano A."/>
            <person name="Kohara Y."/>
            <person name="Fujiyama A."/>
            <person name="Anterola A."/>
            <person name="Aoki S."/>
            <person name="Ashton N."/>
            <person name="Barbazuk W.B."/>
            <person name="Barker E."/>
            <person name="Bennetzen J."/>
            <person name="Bezanilla M."/>
            <person name="Blankenship R."/>
            <person name="Cho S.H."/>
            <person name="Dutcher S."/>
            <person name="Estelle M."/>
            <person name="Fawcett J.A."/>
            <person name="Gundlach H."/>
            <person name="Hanada K."/>
            <person name="Heyl A."/>
            <person name="Hicks K.A."/>
            <person name="Hugh J."/>
            <person name="Lohr M."/>
            <person name="Mayer K."/>
            <person name="Melkozernov A."/>
            <person name="Murata T."/>
            <person name="Nelson D."/>
            <person name="Pils B."/>
            <person name="Prigge M."/>
            <person name="Reiss B."/>
            <person name="Renner T."/>
            <person name="Rombauts S."/>
            <person name="Rushton P."/>
            <person name="Sanderfoot A."/>
            <person name="Schween G."/>
            <person name="Shiu S.-H."/>
            <person name="Stueber K."/>
            <person name="Theodoulou F.L."/>
            <person name="Tu H."/>
            <person name="Van de Peer Y."/>
            <person name="Verrier P.J."/>
            <person name="Waters E."/>
            <person name="Wood A."/>
            <person name="Yang L."/>
            <person name="Cove D."/>
            <person name="Cuming A."/>
            <person name="Hasebe M."/>
            <person name="Lucas S."/>
            <person name="Mishler D.B."/>
            <person name="Reski R."/>
            <person name="Grigoriev I."/>
            <person name="Quatrano R.S."/>
            <person name="Boore J.L."/>
        </authorList>
    </citation>
    <scope>NUCLEOTIDE SEQUENCE [LARGE SCALE GENOMIC DNA]</scope>
    <source>
        <strain evidence="2 3">cv. Gransden 2004</strain>
    </source>
</reference>
<dbReference type="PaxDb" id="3218-PP1S104_116V6.1"/>
<dbReference type="Proteomes" id="UP000006727">
    <property type="component" value="Chromosome 15"/>
</dbReference>
<evidence type="ECO:0000313" key="1">
    <source>
        <dbReference type="EMBL" id="PNR39468.1"/>
    </source>
</evidence>
<reference evidence="1 3" key="2">
    <citation type="journal article" date="2018" name="Plant J.">
        <title>The Physcomitrella patens chromosome-scale assembly reveals moss genome structure and evolution.</title>
        <authorList>
            <person name="Lang D."/>
            <person name="Ullrich K.K."/>
            <person name="Murat F."/>
            <person name="Fuchs J."/>
            <person name="Jenkins J."/>
            <person name="Haas F.B."/>
            <person name="Piednoel M."/>
            <person name="Gundlach H."/>
            <person name="Van Bel M."/>
            <person name="Meyberg R."/>
            <person name="Vives C."/>
            <person name="Morata J."/>
            <person name="Symeonidi A."/>
            <person name="Hiss M."/>
            <person name="Muchero W."/>
            <person name="Kamisugi Y."/>
            <person name="Saleh O."/>
            <person name="Blanc G."/>
            <person name="Decker E.L."/>
            <person name="van Gessel N."/>
            <person name="Grimwood J."/>
            <person name="Hayes R.D."/>
            <person name="Graham S.W."/>
            <person name="Gunter L.E."/>
            <person name="McDaniel S.F."/>
            <person name="Hoernstein S.N.W."/>
            <person name="Larsson A."/>
            <person name="Li F.W."/>
            <person name="Perroud P.F."/>
            <person name="Phillips J."/>
            <person name="Ranjan P."/>
            <person name="Rokshar D.S."/>
            <person name="Rothfels C.J."/>
            <person name="Schneider L."/>
            <person name="Shu S."/>
            <person name="Stevenson D.W."/>
            <person name="Thummler F."/>
            <person name="Tillich M."/>
            <person name="Villarreal Aguilar J.C."/>
            <person name="Widiez T."/>
            <person name="Wong G.K."/>
            <person name="Wymore A."/>
            <person name="Zhang Y."/>
            <person name="Zimmer A.D."/>
            <person name="Quatrano R.S."/>
            <person name="Mayer K.F.X."/>
            <person name="Goodstein D."/>
            <person name="Casacuberta J.M."/>
            <person name="Vandepoele K."/>
            <person name="Reski R."/>
            <person name="Cuming A.C."/>
            <person name="Tuskan G.A."/>
            <person name="Maumus F."/>
            <person name="Salse J."/>
            <person name="Schmutz J."/>
            <person name="Rensing S.A."/>
        </authorList>
    </citation>
    <scope>NUCLEOTIDE SEQUENCE [LARGE SCALE GENOMIC DNA]</scope>
    <source>
        <strain evidence="2 3">cv. Gransden 2004</strain>
    </source>
</reference>
<reference evidence="2" key="3">
    <citation type="submission" date="2020-12" db="UniProtKB">
        <authorList>
            <consortium name="EnsemblPlants"/>
        </authorList>
    </citation>
    <scope>IDENTIFICATION</scope>
</reference>
<dbReference type="AlphaFoldDB" id="A0A2K1JD83"/>
<dbReference type="PANTHER" id="PTHR48040">
    <property type="entry name" value="PLEIOTROPIC DRUG RESISTANCE PROTEIN 1-LIKE ISOFORM X1"/>
    <property type="match status" value="1"/>
</dbReference>
<accession>A0A2K1JD83</accession>
<dbReference type="InterPro" id="IPR027417">
    <property type="entry name" value="P-loop_NTPase"/>
</dbReference>
<proteinExistence type="predicted"/>
<sequence>MVVPEAVKGIALPFEPLSNSFECINYCVDMPPEMKHEGLTETKLKLLSNITSSFRPGVLTAGRKTGEYVEGNIRISGFSKVRETFSRISGYCEQNDIHSPQLDVRESLMYSAWLCLDPDISDEDKLKFVDQVMELMELSSIEHALVGLPGTSGLSTYIDIVEAFDELLLLKRGGRVICNGPFGHNSEKVIEYFQAIPGVTKIKEGYNPATWMLEVVNNRIEDQLGVDFAELYLTSDPYQFKSFVLRNAVLAKLLQPVDNHLVEAIYHVLTQSRLQPRTLYLYAVYSVDFGQLVPGSTLAEDNQGRDRAQSDEAG</sequence>
<evidence type="ECO:0000313" key="2">
    <source>
        <dbReference type="EnsemblPlants" id="Pp3c15_14490V3.1"/>
    </source>
</evidence>